<dbReference type="Pfam" id="PF22570">
    <property type="entry name" value="LiaF-TM"/>
    <property type="match status" value="1"/>
</dbReference>
<evidence type="ECO:0000313" key="4">
    <source>
        <dbReference type="EMBL" id="CEO87840.1"/>
    </source>
</evidence>
<evidence type="ECO:0000259" key="2">
    <source>
        <dbReference type="Pfam" id="PF09922"/>
    </source>
</evidence>
<dbReference type="Pfam" id="PF09922">
    <property type="entry name" value="LiaF-like_C"/>
    <property type="match status" value="1"/>
</dbReference>
<dbReference type="PANTHER" id="PTHR40763:SF5">
    <property type="entry name" value="MEMBRANE PROTEIN"/>
    <property type="match status" value="1"/>
</dbReference>
<gene>
    <name evidence="4" type="ORF">SSCH_130005</name>
</gene>
<feature type="transmembrane region" description="Helical" evidence="1">
    <location>
        <begin position="7"/>
        <end position="27"/>
    </location>
</feature>
<evidence type="ECO:0000256" key="1">
    <source>
        <dbReference type="SAM" id="Phobius"/>
    </source>
</evidence>
<dbReference type="Proteomes" id="UP000046155">
    <property type="component" value="Unassembled WGS sequence"/>
</dbReference>
<proteinExistence type="predicted"/>
<dbReference type="PANTHER" id="PTHR40763">
    <property type="entry name" value="MEMBRANE PROTEIN-RELATED"/>
    <property type="match status" value="1"/>
</dbReference>
<dbReference type="InterPro" id="IPR054331">
    <property type="entry name" value="LiaF_TM"/>
</dbReference>
<accession>A0A0B7MCP3</accession>
<keyword evidence="1" id="KW-0472">Membrane</keyword>
<dbReference type="RefSeq" id="WP_044664130.1">
    <property type="nucleotide sequence ID" value="NZ_CDRZ01000035.1"/>
</dbReference>
<name>A0A0B7MCP3_9FIRM</name>
<feature type="domain" description="Cell wall-active antibiotics response LiaF-like C-terminal" evidence="2">
    <location>
        <begin position="139"/>
        <end position="246"/>
    </location>
</feature>
<evidence type="ECO:0000259" key="3">
    <source>
        <dbReference type="Pfam" id="PF22570"/>
    </source>
</evidence>
<keyword evidence="5" id="KW-1185">Reference proteome</keyword>
<dbReference type="OrthoDB" id="3636235at2"/>
<keyword evidence="1" id="KW-1133">Transmembrane helix</keyword>
<protein>
    <submittedName>
        <fullName evidence="4">Putative transmembrane protein</fullName>
    </submittedName>
</protein>
<feature type="transmembrane region" description="Helical" evidence="1">
    <location>
        <begin position="70"/>
        <end position="88"/>
    </location>
</feature>
<feature type="domain" description="LiaF transmembrane" evidence="3">
    <location>
        <begin position="9"/>
        <end position="123"/>
    </location>
</feature>
<reference evidence="5" key="1">
    <citation type="submission" date="2015-01" db="EMBL/GenBank/DDBJ databases">
        <authorList>
            <person name="Manzoor Shahid"/>
            <person name="Zubair Saima"/>
        </authorList>
    </citation>
    <scope>NUCLEOTIDE SEQUENCE [LARGE SCALE GENOMIC DNA]</scope>
    <source>
        <strain evidence="5">Sp3</strain>
    </source>
</reference>
<feature type="transmembrane region" description="Helical" evidence="1">
    <location>
        <begin position="100"/>
        <end position="118"/>
    </location>
</feature>
<evidence type="ECO:0000313" key="5">
    <source>
        <dbReference type="Proteomes" id="UP000046155"/>
    </source>
</evidence>
<keyword evidence="1 4" id="KW-0812">Transmembrane</keyword>
<organism evidence="4 5">
    <name type="scientific">Syntrophaceticus schinkii</name>
    <dbReference type="NCBI Taxonomy" id="499207"/>
    <lineage>
        <taxon>Bacteria</taxon>
        <taxon>Bacillati</taxon>
        <taxon>Bacillota</taxon>
        <taxon>Clostridia</taxon>
        <taxon>Thermoanaerobacterales</taxon>
        <taxon>Thermoanaerobacterales Family III. Incertae Sedis</taxon>
        <taxon>Syntrophaceticus</taxon>
    </lineage>
</organism>
<dbReference type="AlphaFoldDB" id="A0A0B7MCP3"/>
<dbReference type="EMBL" id="CDRZ01000035">
    <property type="protein sequence ID" value="CEO87840.1"/>
    <property type="molecule type" value="Genomic_DNA"/>
</dbReference>
<sequence>MGGKSMFLVGGLVLLIGVLWLFNNLGLTNISLGNLITTYWPVILVLWGFDVLGQEFLGRRNQQEKRERNFSSIITGLILLVIGLLILGRNLKFFHFDISLFWKIFWPLVVILIGWSLIRGTRRMSGAGGTHWAVMSGLAFKNKGWKLDDANVFAFMGGVDMDLTVAEIPEREVVLNLTAIMGGITLHVPPDLTVVSDGTAVLGGLTILREEAGGIIASRKTEYTGDPASRKKLIINALTVMGGVEVKH</sequence>
<dbReference type="InterPro" id="IPR024425">
    <property type="entry name" value="LiaF-like_C"/>
</dbReference>